<dbReference type="AlphaFoldDB" id="A0AAN1KPW6"/>
<evidence type="ECO:0000256" key="5">
    <source>
        <dbReference type="ARBA" id="ARBA00022692"/>
    </source>
</evidence>
<dbReference type="InterPro" id="IPR055348">
    <property type="entry name" value="DctQ"/>
</dbReference>
<gene>
    <name evidence="11" type="ORF">BSZ05_18735</name>
</gene>
<keyword evidence="7 9" id="KW-0472">Membrane</keyword>
<dbReference type="RefSeq" id="WP_088877945.1">
    <property type="nucleotide sequence ID" value="NZ_CP018309.1"/>
</dbReference>
<keyword evidence="4 9" id="KW-0997">Cell inner membrane</keyword>
<dbReference type="Pfam" id="PF04290">
    <property type="entry name" value="DctQ"/>
    <property type="match status" value="1"/>
</dbReference>
<evidence type="ECO:0000259" key="10">
    <source>
        <dbReference type="Pfam" id="PF04290"/>
    </source>
</evidence>
<evidence type="ECO:0000256" key="2">
    <source>
        <dbReference type="ARBA" id="ARBA00022448"/>
    </source>
</evidence>
<comment type="subcellular location">
    <subcellularLocation>
        <location evidence="1 9">Cell inner membrane</location>
        <topology evidence="1 9">Multi-pass membrane protein</topology>
    </subcellularLocation>
</comment>
<feature type="transmembrane region" description="Helical" evidence="9">
    <location>
        <begin position="83"/>
        <end position="104"/>
    </location>
</feature>
<dbReference type="GO" id="GO:0005886">
    <property type="term" value="C:plasma membrane"/>
    <property type="evidence" value="ECO:0007669"/>
    <property type="project" value="UniProtKB-SubCell"/>
</dbReference>
<evidence type="ECO:0000313" key="12">
    <source>
        <dbReference type="Proteomes" id="UP000197092"/>
    </source>
</evidence>
<reference evidence="12" key="1">
    <citation type="submission" date="2016-12" db="EMBL/GenBank/DDBJ databases">
        <title>Comparative genomic analysis reveals the diversity, evolution, and environmental adaptation strategies of the genus Vibrio.</title>
        <authorList>
            <person name="Lin H."/>
            <person name="Wang X."/>
            <person name="Zhang X.-H."/>
        </authorList>
    </citation>
    <scope>NUCLEOTIDE SEQUENCE [LARGE SCALE GENOMIC DNA]</scope>
    <source>
        <strain evidence="12">QT6D1</strain>
    </source>
</reference>
<feature type="transmembrane region" description="Helical" evidence="9">
    <location>
        <begin position="12"/>
        <end position="31"/>
    </location>
</feature>
<name>A0AAN1KPW6_9VIBR</name>
<evidence type="ECO:0000256" key="9">
    <source>
        <dbReference type="RuleBase" id="RU369079"/>
    </source>
</evidence>
<dbReference type="PANTHER" id="PTHR35011">
    <property type="entry name" value="2,3-DIKETO-L-GULONATE TRAP TRANSPORTER SMALL PERMEASE PROTEIN YIAM"/>
    <property type="match status" value="1"/>
</dbReference>
<evidence type="ECO:0000256" key="8">
    <source>
        <dbReference type="ARBA" id="ARBA00038436"/>
    </source>
</evidence>
<dbReference type="PANTHER" id="PTHR35011:SF2">
    <property type="entry name" value="2,3-DIKETO-L-GULONATE TRAP TRANSPORTER SMALL PERMEASE PROTEIN YIAM"/>
    <property type="match status" value="1"/>
</dbReference>
<evidence type="ECO:0000256" key="7">
    <source>
        <dbReference type="ARBA" id="ARBA00023136"/>
    </source>
</evidence>
<evidence type="ECO:0000256" key="4">
    <source>
        <dbReference type="ARBA" id="ARBA00022519"/>
    </source>
</evidence>
<accession>A0AAN1KPW6</accession>
<dbReference type="EMBL" id="CP018309">
    <property type="protein sequence ID" value="ASI91874.1"/>
    <property type="molecule type" value="Genomic_DNA"/>
</dbReference>
<keyword evidence="3" id="KW-1003">Cell membrane</keyword>
<proteinExistence type="inferred from homology"/>
<keyword evidence="5 9" id="KW-0812">Transmembrane</keyword>
<feature type="transmembrane region" description="Helical" evidence="9">
    <location>
        <begin position="43"/>
        <end position="62"/>
    </location>
</feature>
<evidence type="ECO:0000256" key="1">
    <source>
        <dbReference type="ARBA" id="ARBA00004429"/>
    </source>
</evidence>
<feature type="transmembrane region" description="Helical" evidence="9">
    <location>
        <begin position="124"/>
        <end position="146"/>
    </location>
</feature>
<protein>
    <recommendedName>
        <fullName evidence="9">TRAP transporter small permease protein</fullName>
    </recommendedName>
</protein>
<dbReference type="KEGG" id="vsh:BSZ05_18735"/>
<dbReference type="Proteomes" id="UP000197092">
    <property type="component" value="Chromosome 2"/>
</dbReference>
<comment type="function">
    <text evidence="9">Part of the tripartite ATP-independent periplasmic (TRAP) transport system.</text>
</comment>
<organism evidence="11 12">
    <name type="scientific">Vibrio mediterranei</name>
    <dbReference type="NCBI Taxonomy" id="689"/>
    <lineage>
        <taxon>Bacteria</taxon>
        <taxon>Pseudomonadati</taxon>
        <taxon>Pseudomonadota</taxon>
        <taxon>Gammaproteobacteria</taxon>
        <taxon>Vibrionales</taxon>
        <taxon>Vibrionaceae</taxon>
        <taxon>Vibrio</taxon>
    </lineage>
</organism>
<evidence type="ECO:0000256" key="6">
    <source>
        <dbReference type="ARBA" id="ARBA00022989"/>
    </source>
</evidence>
<sequence length="164" mass="18491">MEIIFKQLERLCIMILVALVILCFWQVFSRYGLNNPSTFTEELLRSFLVWMVMLGSALAFKTREHLALVFIFEKLSPKAGKKLRIINDCIVLFFTLFVMVYGGYDLIVSAGSQKTAILGIPMSWVYSCVFISGLLVTLIQIQHILITIKSQPDNSSTADTSVAN</sequence>
<dbReference type="GO" id="GO:0015740">
    <property type="term" value="P:C4-dicarboxylate transport"/>
    <property type="evidence" value="ECO:0007669"/>
    <property type="project" value="TreeGrafter"/>
</dbReference>
<keyword evidence="6 9" id="KW-1133">Transmembrane helix</keyword>
<evidence type="ECO:0000256" key="3">
    <source>
        <dbReference type="ARBA" id="ARBA00022475"/>
    </source>
</evidence>
<dbReference type="GO" id="GO:0022857">
    <property type="term" value="F:transmembrane transporter activity"/>
    <property type="evidence" value="ECO:0007669"/>
    <property type="project" value="UniProtKB-UniRule"/>
</dbReference>
<keyword evidence="2 9" id="KW-0813">Transport</keyword>
<evidence type="ECO:0000313" key="11">
    <source>
        <dbReference type="EMBL" id="ASI91874.1"/>
    </source>
</evidence>
<comment type="subunit">
    <text evidence="9">The complex comprises the extracytoplasmic solute receptor protein and the two transmembrane proteins.</text>
</comment>
<dbReference type="InterPro" id="IPR007387">
    <property type="entry name" value="TRAP_DctQ"/>
</dbReference>
<feature type="domain" description="Tripartite ATP-independent periplasmic transporters DctQ component" evidence="10">
    <location>
        <begin position="19"/>
        <end position="145"/>
    </location>
</feature>
<comment type="similarity">
    <text evidence="8 9">Belongs to the TRAP transporter small permease family.</text>
</comment>